<accession>A0A1Y6BVV3</accession>
<evidence type="ECO:0000313" key="2">
    <source>
        <dbReference type="Proteomes" id="UP000192920"/>
    </source>
</evidence>
<dbReference type="EMBL" id="FXAG01000012">
    <property type="protein sequence ID" value="SMF29896.1"/>
    <property type="molecule type" value="Genomic_DNA"/>
</dbReference>
<reference evidence="2" key="1">
    <citation type="submission" date="2017-04" db="EMBL/GenBank/DDBJ databases">
        <authorList>
            <person name="Varghese N."/>
            <person name="Submissions S."/>
        </authorList>
    </citation>
    <scope>NUCLEOTIDE SEQUENCE [LARGE SCALE GENOMIC DNA]</scope>
    <source>
        <strain evidence="2">DSM 22618</strain>
    </source>
</reference>
<protein>
    <recommendedName>
        <fullName evidence="3">HNH endonuclease</fullName>
    </recommendedName>
</protein>
<sequence>MKQTLCPYSVKPLAEISNTNGEHILPYAFGAPESFTVPADEAENTKMNELIDSPAINDPLMRLLAATQGVKSRSGFVSAKLEGVVTSSGEEVVATLGQAGVNVRFTKPVDVDENGVVKGVRGFGDATEKLMKQFQQDNARKGRQVEVGETVSEPNPQLSLSLEGNLKIIHKEIRKIAYLMTVCIFGDDAIQSRSGEIYRAAIHAETEDMIRATGLGGGTNIDIIPTLARARPNEHALTCFRMGNKIISAVILFGSIAGFCITPADGFSATELEGEVVIIDARTSTLTRTPYNKWLLEYIQTQEFVQAMAKATNMQAQKK</sequence>
<gene>
    <name evidence="1" type="ORF">SAMN02745746_02441</name>
</gene>
<name>A0A1Y6BVV3_9NEIS</name>
<evidence type="ECO:0008006" key="3">
    <source>
        <dbReference type="Google" id="ProtNLM"/>
    </source>
</evidence>
<dbReference type="AlphaFoldDB" id="A0A1Y6BVV3"/>
<dbReference type="Proteomes" id="UP000192920">
    <property type="component" value="Unassembled WGS sequence"/>
</dbReference>
<keyword evidence="2" id="KW-1185">Reference proteome</keyword>
<organism evidence="1 2">
    <name type="scientific">Pseudogulbenkiania subflava DSM 22618</name>
    <dbReference type="NCBI Taxonomy" id="1123014"/>
    <lineage>
        <taxon>Bacteria</taxon>
        <taxon>Pseudomonadati</taxon>
        <taxon>Pseudomonadota</taxon>
        <taxon>Betaproteobacteria</taxon>
        <taxon>Neisseriales</taxon>
        <taxon>Chromobacteriaceae</taxon>
        <taxon>Pseudogulbenkiania</taxon>
    </lineage>
</organism>
<evidence type="ECO:0000313" key="1">
    <source>
        <dbReference type="EMBL" id="SMF29896.1"/>
    </source>
</evidence>
<proteinExistence type="predicted"/>